<protein>
    <submittedName>
        <fullName evidence="1">Uncharacterized protein</fullName>
    </submittedName>
</protein>
<proteinExistence type="predicted"/>
<name>A0A846WW34_9ACTN</name>
<dbReference type="AlphaFoldDB" id="A0A846WW34"/>
<organism evidence="1 2">
    <name type="scientific">Gordonia polyisoprenivorans</name>
    <dbReference type="NCBI Taxonomy" id="84595"/>
    <lineage>
        <taxon>Bacteria</taxon>
        <taxon>Bacillati</taxon>
        <taxon>Actinomycetota</taxon>
        <taxon>Actinomycetes</taxon>
        <taxon>Mycobacteriales</taxon>
        <taxon>Gordoniaceae</taxon>
        <taxon>Gordonia</taxon>
    </lineage>
</organism>
<comment type="caution">
    <text evidence="1">The sequence shown here is derived from an EMBL/GenBank/DDBJ whole genome shotgun (WGS) entry which is preliminary data.</text>
</comment>
<dbReference type="EMBL" id="JAAXPC010000024">
    <property type="protein sequence ID" value="NKY04843.1"/>
    <property type="molecule type" value="Genomic_DNA"/>
</dbReference>
<reference evidence="1 2" key="1">
    <citation type="submission" date="2020-04" db="EMBL/GenBank/DDBJ databases">
        <title>MicrobeNet Type strains.</title>
        <authorList>
            <person name="Nicholson A.C."/>
        </authorList>
    </citation>
    <scope>NUCLEOTIDE SEQUENCE [LARGE SCALE GENOMIC DNA]</scope>
    <source>
        <strain evidence="1 2">ATCC BAA-14</strain>
    </source>
</reference>
<accession>A0A846WW34</accession>
<sequence length="244" mass="26737">MPISPSYFPGRDKRAIVTMSPVLHALGLLTDADLDRVHALIDRAEMASRTAYEAASLTLAAATTVGTKLAADDKVDSVRILKAATDLPSQNAVDAVATSIYETCIIAARDIAFANTGQIAGTLTEQYEQISDEFHTLDLGGVRSDRAAIDAGKVDEFRQFHHLQDSYNALREIHALARDNHLIPTPRMDSEHGEHWKFRLPKDRMQALGADELGRFAEELRRRPYCPTTRDEALAIGAGWGNAA</sequence>
<gene>
    <name evidence="1" type="ORF">HGA05_25095</name>
</gene>
<evidence type="ECO:0000313" key="1">
    <source>
        <dbReference type="EMBL" id="NKY04843.1"/>
    </source>
</evidence>
<dbReference type="RefSeq" id="WP_006373231.1">
    <property type="nucleotide sequence ID" value="NZ_JAAXPC010000024.1"/>
</dbReference>
<dbReference type="Proteomes" id="UP000563898">
    <property type="component" value="Unassembled WGS sequence"/>
</dbReference>
<evidence type="ECO:0000313" key="2">
    <source>
        <dbReference type="Proteomes" id="UP000563898"/>
    </source>
</evidence>